<proteinExistence type="predicted"/>
<keyword evidence="3" id="KW-1185">Reference proteome</keyword>
<sequence>MHDSGCEEDSWVMDRCRGDDCTRTMDANIVASHFQSAQKKSSRKVRGPRGAEDNALLFREPVGGLFDQVSTSL</sequence>
<dbReference type="Proteomes" id="UP000225740">
    <property type="component" value="Unassembled WGS sequence"/>
</dbReference>
<dbReference type="EMBL" id="NIZW01000004">
    <property type="protein sequence ID" value="PHQ36019.1"/>
    <property type="molecule type" value="Genomic_DNA"/>
</dbReference>
<protein>
    <submittedName>
        <fullName evidence="2">Uncharacterized protein</fullName>
    </submittedName>
</protein>
<accession>A0A2G1WBL3</accession>
<organism evidence="2 3">
    <name type="scientific">Rhodopirellula bahusiensis</name>
    <dbReference type="NCBI Taxonomy" id="2014065"/>
    <lineage>
        <taxon>Bacteria</taxon>
        <taxon>Pseudomonadati</taxon>
        <taxon>Planctomycetota</taxon>
        <taxon>Planctomycetia</taxon>
        <taxon>Pirellulales</taxon>
        <taxon>Pirellulaceae</taxon>
        <taxon>Rhodopirellula</taxon>
    </lineage>
</organism>
<gene>
    <name evidence="2" type="ORF">CEE69_07450</name>
</gene>
<dbReference type="AlphaFoldDB" id="A0A2G1WBL3"/>
<evidence type="ECO:0000313" key="3">
    <source>
        <dbReference type="Proteomes" id="UP000225740"/>
    </source>
</evidence>
<reference evidence="2 3" key="1">
    <citation type="submission" date="2017-06" db="EMBL/GenBank/DDBJ databases">
        <title>Description of Rhodopirellula bahusiensis sp. nov.</title>
        <authorList>
            <person name="Kizina J."/>
            <person name="Harder J."/>
        </authorList>
    </citation>
    <scope>NUCLEOTIDE SEQUENCE [LARGE SCALE GENOMIC DNA]</scope>
    <source>
        <strain evidence="2 3">SWK21</strain>
    </source>
</reference>
<name>A0A2G1WBL3_9BACT</name>
<evidence type="ECO:0000313" key="2">
    <source>
        <dbReference type="EMBL" id="PHQ36019.1"/>
    </source>
</evidence>
<evidence type="ECO:0000256" key="1">
    <source>
        <dbReference type="SAM" id="MobiDB-lite"/>
    </source>
</evidence>
<feature type="region of interest" description="Disordered" evidence="1">
    <location>
        <begin position="33"/>
        <end position="52"/>
    </location>
</feature>
<comment type="caution">
    <text evidence="2">The sequence shown here is derived from an EMBL/GenBank/DDBJ whole genome shotgun (WGS) entry which is preliminary data.</text>
</comment>